<evidence type="ECO:0000256" key="8">
    <source>
        <dbReference type="RuleBase" id="RU364126"/>
    </source>
</evidence>
<dbReference type="EC" id="2.7.1.158" evidence="2 8"/>
<evidence type="ECO:0000256" key="6">
    <source>
        <dbReference type="ARBA" id="ARBA00022777"/>
    </source>
</evidence>
<name>A0ABR2WWK2_9FUNG</name>
<accession>A0ABR2WWK2</accession>
<keyword evidence="7 8" id="KW-0067">ATP-binding</keyword>
<sequence>MDPITHLHILAEPSILNPEYWSYKGEGNANLILSYQGPDSLYENTILRLKKIEKEENKSKTQDDSYTENLEFIDTVIGPLIGLNYVGKMLLCELQSDFLTELSKKIELDRPESRRFKTIDIKERIGLICSDHTKLSSALFPPEHVISIEIKPKWGFLPNSEYISDCNQLKRKVCRYCMHQYLKYQKNPDIQTRSHFCPLDLYSKDKKRVKRSLECLIDTPQNNLKINLNDRRISFEQEEDILRVESSLGINDSKSEPETRKERVIDLLSSAVTKALLHDGILEKLKKLQSTLDETDIEGVFQIYDNLTEEEKLELTSKPLDWEPVVKRYMLRMDRGTELPERQNLSKEEKFQRIYEFMVSTTLKDCSVMLTLISSKFMPSQKRHLTDAVFSSFEVNDHQFLYKVRIVDLDPKSISKIPHYFKLDQEIVAYFRELCVERTCTP</sequence>
<evidence type="ECO:0000256" key="7">
    <source>
        <dbReference type="ARBA" id="ARBA00022840"/>
    </source>
</evidence>
<dbReference type="Gene3D" id="3.30.200.110">
    <property type="entry name" value="Inositol-pentakisphosphate 2-kinase, N-lobe"/>
    <property type="match status" value="1"/>
</dbReference>
<organism evidence="9 10">
    <name type="scientific">Basidiobolus ranarum</name>
    <dbReference type="NCBI Taxonomy" id="34480"/>
    <lineage>
        <taxon>Eukaryota</taxon>
        <taxon>Fungi</taxon>
        <taxon>Fungi incertae sedis</taxon>
        <taxon>Zoopagomycota</taxon>
        <taxon>Entomophthoromycotina</taxon>
        <taxon>Basidiobolomycetes</taxon>
        <taxon>Basidiobolales</taxon>
        <taxon>Basidiobolaceae</taxon>
        <taxon>Basidiobolus</taxon>
    </lineage>
</organism>
<reference evidence="9 10" key="1">
    <citation type="submission" date="2023-04" db="EMBL/GenBank/DDBJ databases">
        <title>Genome of Basidiobolus ranarum AG-B5.</title>
        <authorList>
            <person name="Stajich J.E."/>
            <person name="Carter-House D."/>
            <person name="Gryganskyi A."/>
        </authorList>
    </citation>
    <scope>NUCLEOTIDE SEQUENCE [LARGE SCALE GENOMIC DNA]</scope>
    <source>
        <strain evidence="9 10">AG-B5</strain>
    </source>
</reference>
<dbReference type="Proteomes" id="UP001479436">
    <property type="component" value="Unassembled WGS sequence"/>
</dbReference>
<comment type="function">
    <text evidence="8">Phosphorylates Ins(1,3,4,5,6)P5 at position 2 to form Ins(1,2,3,4,5,6)P6 (InsP6 or phytate).</text>
</comment>
<comment type="caution">
    <text evidence="9">The sequence shown here is derived from an EMBL/GenBank/DDBJ whole genome shotgun (WGS) entry which is preliminary data.</text>
</comment>
<evidence type="ECO:0000256" key="4">
    <source>
        <dbReference type="ARBA" id="ARBA00022679"/>
    </source>
</evidence>
<dbReference type="InterPro" id="IPR043001">
    <property type="entry name" value="IP5_2-K_N_lobe"/>
</dbReference>
<dbReference type="EMBL" id="JASJQH010000217">
    <property type="protein sequence ID" value="KAK9765858.1"/>
    <property type="molecule type" value="Genomic_DNA"/>
</dbReference>
<protein>
    <recommendedName>
        <fullName evidence="3 8">Inositol-pentakisphosphate 2-kinase</fullName>
        <ecNumber evidence="2 8">2.7.1.158</ecNumber>
    </recommendedName>
</protein>
<dbReference type="Pfam" id="PF06090">
    <property type="entry name" value="Ins_P5_2-kin"/>
    <property type="match status" value="1"/>
</dbReference>
<evidence type="ECO:0000256" key="5">
    <source>
        <dbReference type="ARBA" id="ARBA00022741"/>
    </source>
</evidence>
<dbReference type="InterPro" id="IPR009286">
    <property type="entry name" value="Ins_P5_2-kin"/>
</dbReference>
<evidence type="ECO:0000256" key="3">
    <source>
        <dbReference type="ARBA" id="ARBA00014846"/>
    </source>
</evidence>
<comment type="catalytic activity">
    <reaction evidence="1 8">
        <text>1D-myo-inositol 1,3,4,5,6-pentakisphosphate + ATP = 1D-myo-inositol hexakisphosphate + ADP + H(+)</text>
        <dbReference type="Rhea" id="RHEA:20313"/>
        <dbReference type="ChEBI" id="CHEBI:15378"/>
        <dbReference type="ChEBI" id="CHEBI:30616"/>
        <dbReference type="ChEBI" id="CHEBI:57733"/>
        <dbReference type="ChEBI" id="CHEBI:58130"/>
        <dbReference type="ChEBI" id="CHEBI:456216"/>
        <dbReference type="EC" id="2.7.1.158"/>
    </reaction>
</comment>
<evidence type="ECO:0000256" key="1">
    <source>
        <dbReference type="ARBA" id="ARBA00001774"/>
    </source>
</evidence>
<dbReference type="PANTHER" id="PTHR14456">
    <property type="entry name" value="INOSITOL POLYPHOSPHATE KINASE 1"/>
    <property type="match status" value="1"/>
</dbReference>
<keyword evidence="6 8" id="KW-0418">Kinase</keyword>
<dbReference type="PANTHER" id="PTHR14456:SF2">
    <property type="entry name" value="INOSITOL-PENTAKISPHOSPHATE 2-KINASE"/>
    <property type="match status" value="1"/>
</dbReference>
<proteinExistence type="predicted"/>
<evidence type="ECO:0000313" key="9">
    <source>
        <dbReference type="EMBL" id="KAK9765858.1"/>
    </source>
</evidence>
<keyword evidence="10" id="KW-1185">Reference proteome</keyword>
<keyword evidence="5 8" id="KW-0547">Nucleotide-binding</keyword>
<evidence type="ECO:0000313" key="10">
    <source>
        <dbReference type="Proteomes" id="UP001479436"/>
    </source>
</evidence>
<gene>
    <name evidence="9" type="ORF">K7432_005471</name>
</gene>
<evidence type="ECO:0000256" key="2">
    <source>
        <dbReference type="ARBA" id="ARBA00012023"/>
    </source>
</evidence>
<comment type="domain">
    <text evidence="8">The EXKPK motif is conserved in inositol-pentakisphosphate 2-kinases of both family 1 and 2.</text>
</comment>
<keyword evidence="4 8" id="KW-0808">Transferase</keyword>